<feature type="compositionally biased region" description="Acidic residues" evidence="2">
    <location>
        <begin position="161"/>
        <end position="174"/>
    </location>
</feature>
<evidence type="ECO:0008006" key="5">
    <source>
        <dbReference type="Google" id="ProtNLM"/>
    </source>
</evidence>
<feature type="coiled-coil region" evidence="1">
    <location>
        <begin position="987"/>
        <end position="1149"/>
    </location>
</feature>
<dbReference type="STRING" id="686832.A0A0C3C4M4"/>
<feature type="compositionally biased region" description="Polar residues" evidence="2">
    <location>
        <begin position="7"/>
        <end position="19"/>
    </location>
</feature>
<feature type="compositionally biased region" description="Low complexity" evidence="2">
    <location>
        <begin position="119"/>
        <end position="138"/>
    </location>
</feature>
<feature type="region of interest" description="Disordered" evidence="2">
    <location>
        <begin position="450"/>
        <end position="740"/>
    </location>
</feature>
<feature type="compositionally biased region" description="Polar residues" evidence="2">
    <location>
        <begin position="495"/>
        <end position="509"/>
    </location>
</feature>
<reference evidence="4" key="2">
    <citation type="submission" date="2015-01" db="EMBL/GenBank/DDBJ databases">
        <title>Evolutionary Origins and Diversification of the Mycorrhizal Mutualists.</title>
        <authorList>
            <consortium name="DOE Joint Genome Institute"/>
            <consortium name="Mycorrhizal Genomics Consortium"/>
            <person name="Kohler A."/>
            <person name="Kuo A."/>
            <person name="Nagy L.G."/>
            <person name="Floudas D."/>
            <person name="Copeland A."/>
            <person name="Barry K.W."/>
            <person name="Cichocki N."/>
            <person name="Veneault-Fourrey C."/>
            <person name="LaButti K."/>
            <person name="Lindquist E.A."/>
            <person name="Lipzen A."/>
            <person name="Lundell T."/>
            <person name="Morin E."/>
            <person name="Murat C."/>
            <person name="Riley R."/>
            <person name="Ohm R."/>
            <person name="Sun H."/>
            <person name="Tunlid A."/>
            <person name="Henrissat B."/>
            <person name="Grigoriev I.V."/>
            <person name="Hibbett D.S."/>
            <person name="Martin F."/>
        </authorList>
    </citation>
    <scope>NUCLEOTIDE SEQUENCE [LARGE SCALE GENOMIC DNA]</scope>
    <source>
        <strain evidence="4">h7</strain>
    </source>
</reference>
<keyword evidence="1" id="KW-0175">Coiled coil</keyword>
<feature type="region of interest" description="Disordered" evidence="2">
    <location>
        <begin position="752"/>
        <end position="970"/>
    </location>
</feature>
<feature type="compositionally biased region" description="Low complexity" evidence="2">
    <location>
        <begin position="527"/>
        <end position="544"/>
    </location>
</feature>
<dbReference type="AlphaFoldDB" id="A0A0C3C4M4"/>
<sequence length="1228" mass="135315">MHESEAESQTSLSSPSQKFVPQEDDEETLWEVICITGEKGKTYKVQWKGVDPKTQKPWPQSWVKKSDCTDDLVIEWKRLKKERAKNAKRGKNSLASKKSGRASTSSTVAKGSTSNQPVASTSKLSRRSTSTTTAATAKPRGVTRSTETATPTGRKSKAPIEEGDELELGSESDAEPPKGKQKNGRISNLNTKKRKLIDANSAPTSANLKLHQADDADEGGNPLQKHSTGRPKKKRKVEVEVVKFDPEEEEMVSRKSLSRSQSKPGTTQESYLLQKVRGKAAVAQEEDDEDEDEEEERMVEDALSEAASPPPAAGDDGFYTDDDAMVVVSKTKRPKSASILSSPPSPSSPPPVPVKIGPPTRKRPTSKPNPESVIKKPLFDPASPEPSHHSSRSGSLPSFQYPDQDVPAPPQNSYPPAPTQEPSVVYDEYHEPILSPGAVEKLAQFDEDVIIAQREEENEGEKVTQKPGLTFALDPLSPLHRMNTNDHATNDKFRSSTPKQPEPPTNSYDNEIVPETDESQSQELKLPTAGPSTPKSTTTTISRPGSLKSRMKPRSRTPASPSITSKKDRPLRPIPMLSPSTFHPLLPIPELDSSLPDSIIEPADRSGDAEDLDAPMSSIEEFDSPQKDRSKAPTVLLKGKGRERSKSAVSTVNGRESASEIWDSQVVQRGQALAEAAKKNNGFDVPSKPPKRTVEEIQAAATASRNRQASTEVDEEDEDMEDLSTIPVPPASGPPAVMDEDSRTLQEMEAAYVDLSGGTGEPPVDPTQLRQEEEESTQDLMFEFNQVQHQQRGMDSIDLEGGWGIAPAAASNNGSEQGSSRGGRLEAIPEIAVENPSRAASARPYSPESSPPRYDPRARLRSRSRTPAVVVNQKKSRRNSKSESVVLPSHPPSRRSATPSVRPPQDGPSLNNDAHPPEPEPAPSAPETKPQELAALEAQLSEERKARAEEIQALRTAAEEKESLHKAQVDEVTKQLADVNTQRASEKAAWEAERERLLAQVESAMKSKANAENDREFFREQHARASGFVTSVRDENQELEKRIKIAEEQTQNGVGLIKATFELRVKTLEEDAKSWRKMAEFLIEKDRRSNNDELRRRAAEEPELRLRCERQQGALEADEDRIEQLELQLEEKESDLAVAEVEIQRWKKETTQLHVDLNEALTKLDRIGRAGAGDDSMDGSPDGHEFVYLCKWRPDDADDGEACREVFATISELEQHLVSASGHLQQHR</sequence>
<dbReference type="Proteomes" id="UP000053424">
    <property type="component" value="Unassembled WGS sequence"/>
</dbReference>
<feature type="compositionally biased region" description="Polar residues" evidence="2">
    <location>
        <begin position="701"/>
        <end position="711"/>
    </location>
</feature>
<feature type="compositionally biased region" description="Polar residues" evidence="2">
    <location>
        <begin position="647"/>
        <end position="656"/>
    </location>
</feature>
<dbReference type="OrthoDB" id="3647690at2759"/>
<evidence type="ECO:0000313" key="3">
    <source>
        <dbReference type="EMBL" id="KIM38551.1"/>
    </source>
</evidence>
<feature type="compositionally biased region" description="Basic and acidic residues" evidence="2">
    <location>
        <begin position="941"/>
        <end position="970"/>
    </location>
</feature>
<feature type="compositionally biased region" description="Low complexity" evidence="2">
    <location>
        <begin position="836"/>
        <end position="852"/>
    </location>
</feature>
<feature type="compositionally biased region" description="Acidic residues" evidence="2">
    <location>
        <begin position="284"/>
        <end position="298"/>
    </location>
</feature>
<feature type="compositionally biased region" description="Pro residues" evidence="2">
    <location>
        <begin position="343"/>
        <end position="353"/>
    </location>
</feature>
<accession>A0A0C3C4M4</accession>
<reference evidence="3 4" key="1">
    <citation type="submission" date="2014-04" db="EMBL/GenBank/DDBJ databases">
        <authorList>
            <consortium name="DOE Joint Genome Institute"/>
            <person name="Kuo A."/>
            <person name="Gay G."/>
            <person name="Dore J."/>
            <person name="Kohler A."/>
            <person name="Nagy L.G."/>
            <person name="Floudas D."/>
            <person name="Copeland A."/>
            <person name="Barry K.W."/>
            <person name="Cichocki N."/>
            <person name="Veneault-Fourrey C."/>
            <person name="LaButti K."/>
            <person name="Lindquist E.A."/>
            <person name="Lipzen A."/>
            <person name="Lundell T."/>
            <person name="Morin E."/>
            <person name="Murat C."/>
            <person name="Sun H."/>
            <person name="Tunlid A."/>
            <person name="Henrissat B."/>
            <person name="Grigoriev I.V."/>
            <person name="Hibbett D.S."/>
            <person name="Martin F."/>
            <person name="Nordberg H.P."/>
            <person name="Cantor M.N."/>
            <person name="Hua S.X."/>
        </authorList>
    </citation>
    <scope>NUCLEOTIDE SEQUENCE [LARGE SCALE GENOMIC DNA]</scope>
    <source>
        <strain evidence="4">h7</strain>
    </source>
</reference>
<feature type="compositionally biased region" description="Polar residues" evidence="2">
    <location>
        <begin position="143"/>
        <end position="153"/>
    </location>
</feature>
<feature type="compositionally biased region" description="Pro residues" evidence="2">
    <location>
        <begin position="407"/>
        <end position="419"/>
    </location>
</feature>
<name>A0A0C3C4M4_HEBCY</name>
<evidence type="ECO:0000256" key="1">
    <source>
        <dbReference type="SAM" id="Coils"/>
    </source>
</evidence>
<dbReference type="EMBL" id="KN831790">
    <property type="protein sequence ID" value="KIM38551.1"/>
    <property type="molecule type" value="Genomic_DNA"/>
</dbReference>
<feature type="compositionally biased region" description="Low complexity" evidence="2">
    <location>
        <begin position="925"/>
        <end position="939"/>
    </location>
</feature>
<feature type="compositionally biased region" description="Basic residues" evidence="2">
    <location>
        <begin position="81"/>
        <end position="91"/>
    </location>
</feature>
<gene>
    <name evidence="3" type="ORF">M413DRAFT_243343</name>
</gene>
<protein>
    <recommendedName>
        <fullName evidence="5">Chromo domain-containing protein</fullName>
    </recommendedName>
</protein>
<feature type="compositionally biased region" description="Acidic residues" evidence="2">
    <location>
        <begin position="712"/>
        <end position="722"/>
    </location>
</feature>
<evidence type="ECO:0000313" key="4">
    <source>
        <dbReference type="Proteomes" id="UP000053424"/>
    </source>
</evidence>
<feature type="compositionally biased region" description="Polar residues" evidence="2">
    <location>
        <begin position="258"/>
        <end position="271"/>
    </location>
</feature>
<feature type="compositionally biased region" description="Polar residues" evidence="2">
    <location>
        <begin position="810"/>
        <end position="819"/>
    </location>
</feature>
<organism evidence="3 4">
    <name type="scientific">Hebeloma cylindrosporum</name>
    <dbReference type="NCBI Taxonomy" id="76867"/>
    <lineage>
        <taxon>Eukaryota</taxon>
        <taxon>Fungi</taxon>
        <taxon>Dikarya</taxon>
        <taxon>Basidiomycota</taxon>
        <taxon>Agaricomycotina</taxon>
        <taxon>Agaricomycetes</taxon>
        <taxon>Agaricomycetidae</taxon>
        <taxon>Agaricales</taxon>
        <taxon>Agaricineae</taxon>
        <taxon>Hymenogastraceae</taxon>
        <taxon>Hebeloma</taxon>
    </lineage>
</organism>
<feature type="compositionally biased region" description="Polar residues" evidence="2">
    <location>
        <begin position="93"/>
        <end position="118"/>
    </location>
</feature>
<keyword evidence="4" id="KW-1185">Reference proteome</keyword>
<feature type="region of interest" description="Disordered" evidence="2">
    <location>
        <begin position="81"/>
        <end position="432"/>
    </location>
</feature>
<proteinExistence type="predicted"/>
<dbReference type="HOGENOM" id="CLU_281444_0_0_1"/>
<evidence type="ECO:0000256" key="2">
    <source>
        <dbReference type="SAM" id="MobiDB-lite"/>
    </source>
</evidence>
<feature type="region of interest" description="Disordered" evidence="2">
    <location>
        <begin position="1"/>
        <end position="25"/>
    </location>
</feature>
<feature type="compositionally biased region" description="Basic residues" evidence="2">
    <location>
        <begin position="227"/>
        <end position="236"/>
    </location>
</feature>